<feature type="domain" description="Ig-like" evidence="11">
    <location>
        <begin position="51"/>
        <end position="128"/>
    </location>
</feature>
<dbReference type="GO" id="GO:0098632">
    <property type="term" value="F:cell-cell adhesion mediator activity"/>
    <property type="evidence" value="ECO:0007669"/>
    <property type="project" value="InterPro"/>
</dbReference>
<sequence>MTPYARLGLSSWSLLSTMEVAVLSFILFSSVLHTGQLAVVETEETVWTAVGDQASLSCQLTEDKEVLQVTWQKVLPDGERNLATYTKKFGSRVRPGLEEKLDVQCEDLQSCSMVIRKVTEQDEGCYRCLFKTYPLGALIGRTCLRLSELHGPVLDVSRSSSPAGSVVSCSATGRPAPTVTLTAPQQNLSLSLYNTTRVSNSNGTVTVTTKALLSASSSTQVGCSVSVLSAAPRELLRTVPGPSNTSGHGLDEDSGTEHRELGWRVGVALGLLSGASFVALFSIWCMKKRHLNSKLQKDEKPQEQTPNPQSEEQQMPKQKTKETTSVLIYRQSSKSPTSPLMTPTTPDIESCGPDGINLHKKLISKKST</sequence>
<evidence type="ECO:0000313" key="13">
    <source>
        <dbReference type="Proteomes" id="UP000265000"/>
    </source>
</evidence>
<keyword evidence="8" id="KW-0393">Immunoglobulin domain</keyword>
<dbReference type="GeneTree" id="ENSGT00530000063970"/>
<keyword evidence="5 10" id="KW-0472">Membrane</keyword>
<evidence type="ECO:0000256" key="2">
    <source>
        <dbReference type="ARBA" id="ARBA00022692"/>
    </source>
</evidence>
<evidence type="ECO:0000259" key="11">
    <source>
        <dbReference type="PROSITE" id="PS50835"/>
    </source>
</evidence>
<dbReference type="Proteomes" id="UP000265000">
    <property type="component" value="Unplaced"/>
</dbReference>
<dbReference type="PROSITE" id="PS50835">
    <property type="entry name" value="IG_LIKE"/>
    <property type="match status" value="1"/>
</dbReference>
<feature type="compositionally biased region" description="Polar residues" evidence="9">
    <location>
        <begin position="303"/>
        <end position="317"/>
    </location>
</feature>
<keyword evidence="2 10" id="KW-0812">Transmembrane</keyword>
<evidence type="ECO:0000256" key="6">
    <source>
        <dbReference type="ARBA" id="ARBA00023157"/>
    </source>
</evidence>
<evidence type="ECO:0000256" key="3">
    <source>
        <dbReference type="ARBA" id="ARBA00022729"/>
    </source>
</evidence>
<dbReference type="InterPro" id="IPR013783">
    <property type="entry name" value="Ig-like_fold"/>
</dbReference>
<organism evidence="12 13">
    <name type="scientific">Fundulus heteroclitus</name>
    <name type="common">Killifish</name>
    <name type="synonym">Mummichog</name>
    <dbReference type="NCBI Taxonomy" id="8078"/>
    <lineage>
        <taxon>Eukaryota</taxon>
        <taxon>Metazoa</taxon>
        <taxon>Chordata</taxon>
        <taxon>Craniata</taxon>
        <taxon>Vertebrata</taxon>
        <taxon>Euteleostomi</taxon>
        <taxon>Actinopterygii</taxon>
        <taxon>Neopterygii</taxon>
        <taxon>Teleostei</taxon>
        <taxon>Neoteleostei</taxon>
        <taxon>Acanthomorphata</taxon>
        <taxon>Ovalentaria</taxon>
        <taxon>Atherinomorphae</taxon>
        <taxon>Cyprinodontiformes</taxon>
        <taxon>Fundulidae</taxon>
        <taxon>Fundulus</taxon>
    </lineage>
</organism>
<dbReference type="PANTHER" id="PTHR46841">
    <property type="entry name" value="OX-2 MEMBRANE GLYCOPROTEIN"/>
    <property type="match status" value="1"/>
</dbReference>
<keyword evidence="13" id="KW-1185">Reference proteome</keyword>
<feature type="compositionally biased region" description="Low complexity" evidence="9">
    <location>
        <begin position="332"/>
        <end position="346"/>
    </location>
</feature>
<dbReference type="GO" id="GO:0009986">
    <property type="term" value="C:cell surface"/>
    <property type="evidence" value="ECO:0007669"/>
    <property type="project" value="TreeGrafter"/>
</dbReference>
<dbReference type="InterPro" id="IPR047164">
    <property type="entry name" value="OX2G-like"/>
</dbReference>
<evidence type="ECO:0000256" key="10">
    <source>
        <dbReference type="SAM" id="Phobius"/>
    </source>
</evidence>
<dbReference type="InterPro" id="IPR036179">
    <property type="entry name" value="Ig-like_dom_sf"/>
</dbReference>
<dbReference type="GO" id="GO:0043025">
    <property type="term" value="C:neuronal cell body"/>
    <property type="evidence" value="ECO:0007669"/>
    <property type="project" value="TreeGrafter"/>
</dbReference>
<evidence type="ECO:0000256" key="7">
    <source>
        <dbReference type="ARBA" id="ARBA00023180"/>
    </source>
</evidence>
<dbReference type="GO" id="GO:0016020">
    <property type="term" value="C:membrane"/>
    <property type="evidence" value="ECO:0007669"/>
    <property type="project" value="UniProtKB-SubCell"/>
</dbReference>
<dbReference type="Pfam" id="PF07686">
    <property type="entry name" value="V-set"/>
    <property type="match status" value="1"/>
</dbReference>
<dbReference type="Ensembl" id="ENSFHET00000032270.1">
    <property type="protein sequence ID" value="ENSFHEP00000013150.1"/>
    <property type="gene ID" value="ENSFHEG00000014645.1"/>
</dbReference>
<protein>
    <submittedName>
        <fullName evidence="12">OX-2 membrane glycoprotein-like</fullName>
    </submittedName>
</protein>
<dbReference type="InterPro" id="IPR013106">
    <property type="entry name" value="Ig_V-set"/>
</dbReference>
<dbReference type="SUPFAM" id="SSF48726">
    <property type="entry name" value="Immunoglobulin"/>
    <property type="match status" value="2"/>
</dbReference>
<evidence type="ECO:0000256" key="8">
    <source>
        <dbReference type="ARBA" id="ARBA00023319"/>
    </source>
</evidence>
<evidence type="ECO:0000256" key="1">
    <source>
        <dbReference type="ARBA" id="ARBA00004167"/>
    </source>
</evidence>
<dbReference type="InterPro" id="IPR003599">
    <property type="entry name" value="Ig_sub"/>
</dbReference>
<dbReference type="AlphaFoldDB" id="A0A3Q2TCK8"/>
<dbReference type="InterPro" id="IPR007110">
    <property type="entry name" value="Ig-like_dom"/>
</dbReference>
<evidence type="ECO:0000256" key="4">
    <source>
        <dbReference type="ARBA" id="ARBA00022989"/>
    </source>
</evidence>
<name>A0A3Q2TCK8_FUNHE</name>
<feature type="region of interest" description="Disordered" evidence="9">
    <location>
        <begin position="295"/>
        <end position="356"/>
    </location>
</feature>
<dbReference type="GO" id="GO:0034113">
    <property type="term" value="P:heterotypic cell-cell adhesion"/>
    <property type="evidence" value="ECO:0007669"/>
    <property type="project" value="TreeGrafter"/>
</dbReference>
<reference evidence="12" key="2">
    <citation type="submission" date="2025-09" db="UniProtKB">
        <authorList>
            <consortium name="Ensembl"/>
        </authorList>
    </citation>
    <scope>IDENTIFICATION</scope>
</reference>
<dbReference type="Gene3D" id="2.60.40.10">
    <property type="entry name" value="Immunoglobulins"/>
    <property type="match status" value="2"/>
</dbReference>
<keyword evidence="7" id="KW-0325">Glycoprotein</keyword>
<evidence type="ECO:0000256" key="5">
    <source>
        <dbReference type="ARBA" id="ARBA00023136"/>
    </source>
</evidence>
<comment type="subcellular location">
    <subcellularLocation>
        <location evidence="1">Membrane</location>
        <topology evidence="1">Single-pass membrane protein</topology>
    </subcellularLocation>
</comment>
<feature type="region of interest" description="Disordered" evidence="9">
    <location>
        <begin position="236"/>
        <end position="256"/>
    </location>
</feature>
<evidence type="ECO:0000313" key="12">
    <source>
        <dbReference type="Ensembl" id="ENSFHEP00000013150.1"/>
    </source>
</evidence>
<proteinExistence type="predicted"/>
<evidence type="ECO:0000256" key="9">
    <source>
        <dbReference type="SAM" id="MobiDB-lite"/>
    </source>
</evidence>
<reference evidence="12" key="1">
    <citation type="submission" date="2025-08" db="UniProtKB">
        <authorList>
            <consortium name="Ensembl"/>
        </authorList>
    </citation>
    <scope>IDENTIFICATION</scope>
</reference>
<accession>A0A3Q2TCK8</accession>
<keyword evidence="6" id="KW-1015">Disulfide bond</keyword>
<dbReference type="SMART" id="SM00409">
    <property type="entry name" value="IG"/>
    <property type="match status" value="1"/>
</dbReference>
<keyword evidence="3" id="KW-0732">Signal</keyword>
<dbReference type="GO" id="GO:0150079">
    <property type="term" value="P:negative regulation of neuroinflammatory response"/>
    <property type="evidence" value="ECO:0007669"/>
    <property type="project" value="TreeGrafter"/>
</dbReference>
<dbReference type="PANTHER" id="PTHR46841:SF7">
    <property type="entry name" value="IG-LIKE DOMAIN-CONTAINING PROTEIN"/>
    <property type="match status" value="1"/>
</dbReference>
<feature type="transmembrane region" description="Helical" evidence="10">
    <location>
        <begin position="261"/>
        <end position="286"/>
    </location>
</feature>
<dbReference type="GO" id="GO:0030424">
    <property type="term" value="C:axon"/>
    <property type="evidence" value="ECO:0007669"/>
    <property type="project" value="TreeGrafter"/>
</dbReference>
<keyword evidence="4 10" id="KW-1133">Transmembrane helix</keyword>